<gene>
    <name evidence="3" type="ORF">A3B54_03390</name>
</gene>
<dbReference type="AlphaFoldDB" id="A0A1F5H620"/>
<name>A0A1F5H620_9BACT</name>
<dbReference type="SUPFAM" id="SSF63817">
    <property type="entry name" value="Sortase"/>
    <property type="match status" value="1"/>
</dbReference>
<dbReference type="GO" id="GO:0016787">
    <property type="term" value="F:hydrolase activity"/>
    <property type="evidence" value="ECO:0007669"/>
    <property type="project" value="UniProtKB-KW"/>
</dbReference>
<evidence type="ECO:0008006" key="5">
    <source>
        <dbReference type="Google" id="ProtNLM"/>
    </source>
</evidence>
<evidence type="ECO:0000313" key="3">
    <source>
        <dbReference type="EMBL" id="OGD99509.1"/>
    </source>
</evidence>
<dbReference type="Proteomes" id="UP000177039">
    <property type="component" value="Unassembled WGS sequence"/>
</dbReference>
<dbReference type="Gene3D" id="2.40.260.10">
    <property type="entry name" value="Sortase"/>
    <property type="match status" value="1"/>
</dbReference>
<dbReference type="Pfam" id="PF04203">
    <property type="entry name" value="Sortase"/>
    <property type="match status" value="1"/>
</dbReference>
<dbReference type="NCBIfam" id="TIGR01076">
    <property type="entry name" value="sortase_fam"/>
    <property type="match status" value="1"/>
</dbReference>
<evidence type="ECO:0000313" key="4">
    <source>
        <dbReference type="Proteomes" id="UP000177039"/>
    </source>
</evidence>
<proteinExistence type="predicted"/>
<dbReference type="InterPro" id="IPR005754">
    <property type="entry name" value="Sortase"/>
</dbReference>
<feature type="signal peptide" evidence="2">
    <location>
        <begin position="1"/>
        <end position="19"/>
    </location>
</feature>
<keyword evidence="1" id="KW-0378">Hydrolase</keyword>
<accession>A0A1F5H620</accession>
<organism evidence="3 4">
    <name type="scientific">Candidatus Curtissbacteria bacterium RIFCSPLOWO2_01_FULL_42_50</name>
    <dbReference type="NCBI Taxonomy" id="1797730"/>
    <lineage>
        <taxon>Bacteria</taxon>
        <taxon>Candidatus Curtissiibacteriota</taxon>
    </lineage>
</organism>
<sequence length="165" mass="18086">MIILGAGIMLFTAISKSAAQVLPQNEPQQTQFLEKPAKLYIPRLAKILYISDGQVVDNRWTISETGVSYLTTSAIPGQVGNSVIYGHNRNEILGDLPQVVDGDPIYVILESGDFVKYQVAETKVIQPSQVEILNQSADSRLTIYTCTGFLDTARFVVVARQVGLI</sequence>
<protein>
    <recommendedName>
        <fullName evidence="5">Sortase</fullName>
    </recommendedName>
</protein>
<dbReference type="EMBL" id="MFBT01000015">
    <property type="protein sequence ID" value="OGD99509.1"/>
    <property type="molecule type" value="Genomic_DNA"/>
</dbReference>
<reference evidence="3 4" key="1">
    <citation type="journal article" date="2016" name="Nat. Commun.">
        <title>Thousands of microbial genomes shed light on interconnected biogeochemical processes in an aquifer system.</title>
        <authorList>
            <person name="Anantharaman K."/>
            <person name="Brown C.T."/>
            <person name="Hug L.A."/>
            <person name="Sharon I."/>
            <person name="Castelle C.J."/>
            <person name="Probst A.J."/>
            <person name="Thomas B.C."/>
            <person name="Singh A."/>
            <person name="Wilkins M.J."/>
            <person name="Karaoz U."/>
            <person name="Brodie E.L."/>
            <person name="Williams K.H."/>
            <person name="Hubbard S.S."/>
            <person name="Banfield J.F."/>
        </authorList>
    </citation>
    <scope>NUCLEOTIDE SEQUENCE [LARGE SCALE GENOMIC DNA]</scope>
</reference>
<comment type="caution">
    <text evidence="3">The sequence shown here is derived from an EMBL/GenBank/DDBJ whole genome shotgun (WGS) entry which is preliminary data.</text>
</comment>
<dbReference type="InterPro" id="IPR023365">
    <property type="entry name" value="Sortase_dom-sf"/>
</dbReference>
<evidence type="ECO:0000256" key="2">
    <source>
        <dbReference type="SAM" id="SignalP"/>
    </source>
</evidence>
<keyword evidence="2" id="KW-0732">Signal</keyword>
<feature type="chain" id="PRO_5009518758" description="Sortase" evidence="2">
    <location>
        <begin position="20"/>
        <end position="165"/>
    </location>
</feature>
<evidence type="ECO:0000256" key="1">
    <source>
        <dbReference type="ARBA" id="ARBA00022801"/>
    </source>
</evidence>